<feature type="region of interest" description="Disordered" evidence="1">
    <location>
        <begin position="88"/>
        <end position="123"/>
    </location>
</feature>
<feature type="compositionally biased region" description="Basic and acidic residues" evidence="1">
    <location>
        <begin position="113"/>
        <end position="122"/>
    </location>
</feature>
<reference evidence="2" key="1">
    <citation type="submission" date="2021-05" db="EMBL/GenBank/DDBJ databases">
        <authorList>
            <person name="Alioto T."/>
            <person name="Alioto T."/>
            <person name="Gomez Garrido J."/>
        </authorList>
    </citation>
    <scope>NUCLEOTIDE SEQUENCE</scope>
</reference>
<organism evidence="2">
    <name type="scientific">Culex pipiens</name>
    <name type="common">House mosquito</name>
    <dbReference type="NCBI Taxonomy" id="7175"/>
    <lineage>
        <taxon>Eukaryota</taxon>
        <taxon>Metazoa</taxon>
        <taxon>Ecdysozoa</taxon>
        <taxon>Arthropoda</taxon>
        <taxon>Hexapoda</taxon>
        <taxon>Insecta</taxon>
        <taxon>Pterygota</taxon>
        <taxon>Neoptera</taxon>
        <taxon>Endopterygota</taxon>
        <taxon>Diptera</taxon>
        <taxon>Nematocera</taxon>
        <taxon>Culicoidea</taxon>
        <taxon>Culicidae</taxon>
        <taxon>Culicinae</taxon>
        <taxon>Culicini</taxon>
        <taxon>Culex</taxon>
        <taxon>Culex</taxon>
    </lineage>
</organism>
<evidence type="ECO:0000256" key="1">
    <source>
        <dbReference type="SAM" id="MobiDB-lite"/>
    </source>
</evidence>
<name>A0A8D8A8D9_CULPI</name>
<proteinExistence type="predicted"/>
<evidence type="ECO:0000313" key="2">
    <source>
        <dbReference type="EMBL" id="CAG6450423.1"/>
    </source>
</evidence>
<dbReference type="EMBL" id="HBUE01015853">
    <property type="protein sequence ID" value="CAG6450423.1"/>
    <property type="molecule type" value="Transcribed_RNA"/>
</dbReference>
<dbReference type="AlphaFoldDB" id="A0A8D8A8D9"/>
<protein>
    <submittedName>
        <fullName evidence="2">(northern house mosquito) hypothetical protein</fullName>
    </submittedName>
</protein>
<accession>A0A8D8A8D9</accession>
<sequence length="143" mass="15705">MNTLKCRPGTPSSSDWNRSEPAFLQRNASLFRVKSTEGSSRVQRSSAFDSGLNIFRLFAPVLRKLGRDVAIWSWMSLYIVDPEHGSQEGVSHEAAASKAAEKSGNQGIQSGTSDDRSKETDFPKLSILVRNSGTFCGNQVQTH</sequence>